<feature type="signal peptide" evidence="1">
    <location>
        <begin position="1"/>
        <end position="21"/>
    </location>
</feature>
<keyword evidence="1" id="KW-0732">Signal</keyword>
<keyword evidence="4" id="KW-1185">Reference proteome</keyword>
<dbReference type="InterPro" id="IPR051064">
    <property type="entry name" value="SEC14/CRAL-TRIO_domain"/>
</dbReference>
<feature type="chain" id="PRO_5035194042" description="CRAL-TRIO domain-containing protein" evidence="1">
    <location>
        <begin position="22"/>
        <end position="223"/>
    </location>
</feature>
<dbReference type="Proteomes" id="UP000708208">
    <property type="component" value="Unassembled WGS sequence"/>
</dbReference>
<dbReference type="OrthoDB" id="1434354at2759"/>
<protein>
    <recommendedName>
        <fullName evidence="2">CRAL-TRIO domain-containing protein</fullName>
    </recommendedName>
</protein>
<dbReference type="PANTHER" id="PTHR23324:SF83">
    <property type="entry name" value="SEC14-LIKE PROTEIN 2"/>
    <property type="match status" value="1"/>
</dbReference>
<evidence type="ECO:0000313" key="3">
    <source>
        <dbReference type="EMBL" id="CAG7701991.1"/>
    </source>
</evidence>
<evidence type="ECO:0000313" key="4">
    <source>
        <dbReference type="Proteomes" id="UP000708208"/>
    </source>
</evidence>
<dbReference type="EMBL" id="CAJVCH010027288">
    <property type="protein sequence ID" value="CAG7701991.1"/>
    <property type="molecule type" value="Genomic_DNA"/>
</dbReference>
<sequence length="223" mass="25336">MAARASFTLVLMSAITSCVLAGHLELLESLPPEIQSLYSSGLGNWTPPEHLQKNYPYYLSGFDEDEHPIWILEFGKWDLRVIVEQGKDAMVEFEKYINLFILNIYNSTITKEEVLPLILIIDLDGYDLHQITSPPTLGYVVQNLRRVVVALKNLHAAYCINTNFVAQRFLNLVKPLLGKEFEKFEIYGNNPAKWKSRILKIIPSDQLPSCIFGSGVRCTSKNC</sequence>
<dbReference type="GO" id="GO:0005737">
    <property type="term" value="C:cytoplasm"/>
    <property type="evidence" value="ECO:0007669"/>
    <property type="project" value="TreeGrafter"/>
</dbReference>
<reference evidence="3" key="1">
    <citation type="submission" date="2021-06" db="EMBL/GenBank/DDBJ databases">
        <authorList>
            <person name="Hodson N. C."/>
            <person name="Mongue J. A."/>
            <person name="Jaron S. K."/>
        </authorList>
    </citation>
    <scope>NUCLEOTIDE SEQUENCE</scope>
</reference>
<comment type="caution">
    <text evidence="3">The sequence shown here is derived from an EMBL/GenBank/DDBJ whole genome shotgun (WGS) entry which is preliminary data.</text>
</comment>
<dbReference type="AlphaFoldDB" id="A0A8J2J6W0"/>
<organism evidence="3 4">
    <name type="scientific">Allacma fusca</name>
    <dbReference type="NCBI Taxonomy" id="39272"/>
    <lineage>
        <taxon>Eukaryota</taxon>
        <taxon>Metazoa</taxon>
        <taxon>Ecdysozoa</taxon>
        <taxon>Arthropoda</taxon>
        <taxon>Hexapoda</taxon>
        <taxon>Collembola</taxon>
        <taxon>Symphypleona</taxon>
        <taxon>Sminthuridae</taxon>
        <taxon>Allacma</taxon>
    </lineage>
</organism>
<feature type="domain" description="CRAL-TRIO" evidence="2">
    <location>
        <begin position="47"/>
        <end position="219"/>
    </location>
</feature>
<name>A0A8J2J6W0_9HEXA</name>
<proteinExistence type="predicted"/>
<accession>A0A8J2J6W0</accession>
<dbReference type="PROSITE" id="PS51257">
    <property type="entry name" value="PROKAR_LIPOPROTEIN"/>
    <property type="match status" value="1"/>
</dbReference>
<gene>
    <name evidence="3" type="ORF">AFUS01_LOCUS4381</name>
</gene>
<evidence type="ECO:0000259" key="2">
    <source>
        <dbReference type="PROSITE" id="PS50191"/>
    </source>
</evidence>
<dbReference type="InterPro" id="IPR001251">
    <property type="entry name" value="CRAL-TRIO_dom"/>
</dbReference>
<dbReference type="PANTHER" id="PTHR23324">
    <property type="entry name" value="SEC14 RELATED PROTEIN"/>
    <property type="match status" value="1"/>
</dbReference>
<dbReference type="CDD" id="cd00170">
    <property type="entry name" value="SEC14"/>
    <property type="match status" value="1"/>
</dbReference>
<dbReference type="PROSITE" id="PS50191">
    <property type="entry name" value="CRAL_TRIO"/>
    <property type="match status" value="1"/>
</dbReference>
<dbReference type="Pfam" id="PF00650">
    <property type="entry name" value="CRAL_TRIO"/>
    <property type="match status" value="1"/>
</dbReference>
<evidence type="ECO:0000256" key="1">
    <source>
        <dbReference type="SAM" id="SignalP"/>
    </source>
</evidence>